<dbReference type="InParanoid" id="G4THT4"/>
<dbReference type="OrthoDB" id="760868at2759"/>
<dbReference type="FunCoup" id="G4THT4">
    <property type="interactions" value="726"/>
</dbReference>
<comment type="subcellular location">
    <subcellularLocation>
        <location evidence="2">Cytoplasm</location>
    </subcellularLocation>
    <subcellularLocation>
        <location evidence="1">Nucleus</location>
    </subcellularLocation>
</comment>
<dbReference type="InterPro" id="IPR016024">
    <property type="entry name" value="ARM-type_fold"/>
</dbReference>
<evidence type="ECO:0000256" key="5">
    <source>
        <dbReference type="ARBA" id="ARBA00022927"/>
    </source>
</evidence>
<keyword evidence="6" id="KW-0539">Nucleus</keyword>
<name>G4THT4_SERID</name>
<dbReference type="SUPFAM" id="SSF48371">
    <property type="entry name" value="ARM repeat"/>
    <property type="match status" value="1"/>
</dbReference>
<dbReference type="OMA" id="WVAKTSW"/>
<proteinExistence type="predicted"/>
<feature type="domain" description="Importin N-terminal" evidence="7">
    <location>
        <begin position="24"/>
        <end position="102"/>
    </location>
</feature>
<comment type="caution">
    <text evidence="8">The sequence shown here is derived from an EMBL/GenBank/DDBJ whole genome shotgun (WGS) entry which is preliminary data.</text>
</comment>
<evidence type="ECO:0000259" key="7">
    <source>
        <dbReference type="PROSITE" id="PS50166"/>
    </source>
</evidence>
<dbReference type="GO" id="GO:0006606">
    <property type="term" value="P:protein import into nucleus"/>
    <property type="evidence" value="ECO:0007669"/>
    <property type="project" value="TreeGrafter"/>
</dbReference>
<evidence type="ECO:0000313" key="8">
    <source>
        <dbReference type="EMBL" id="CCA70877.1"/>
    </source>
</evidence>
<dbReference type="Gene3D" id="1.25.10.10">
    <property type="entry name" value="Leucine-rich Repeat Variant"/>
    <property type="match status" value="1"/>
</dbReference>
<organism evidence="8 9">
    <name type="scientific">Serendipita indica (strain DSM 11827)</name>
    <name type="common">Root endophyte fungus</name>
    <name type="synonym">Piriformospora indica</name>
    <dbReference type="NCBI Taxonomy" id="1109443"/>
    <lineage>
        <taxon>Eukaryota</taxon>
        <taxon>Fungi</taxon>
        <taxon>Dikarya</taxon>
        <taxon>Basidiomycota</taxon>
        <taxon>Agaricomycotina</taxon>
        <taxon>Agaricomycetes</taxon>
        <taxon>Sebacinales</taxon>
        <taxon>Serendipitaceae</taxon>
        <taxon>Serendipita</taxon>
    </lineage>
</organism>
<keyword evidence="4" id="KW-0963">Cytoplasm</keyword>
<dbReference type="PANTHER" id="PTHR10997">
    <property type="entry name" value="IMPORTIN-7, 8, 11"/>
    <property type="match status" value="1"/>
</dbReference>
<keyword evidence="9" id="KW-1185">Reference proteome</keyword>
<dbReference type="GO" id="GO:0031267">
    <property type="term" value="F:small GTPase binding"/>
    <property type="evidence" value="ECO:0007669"/>
    <property type="project" value="InterPro"/>
</dbReference>
<dbReference type="EMBL" id="CAFZ01000098">
    <property type="protein sequence ID" value="CCA70877.1"/>
    <property type="molecule type" value="Genomic_DNA"/>
</dbReference>
<accession>G4THT4</accession>
<dbReference type="AlphaFoldDB" id="G4THT4"/>
<keyword evidence="5" id="KW-0653">Protein transport</keyword>
<keyword evidence="3" id="KW-0813">Transport</keyword>
<dbReference type="PANTHER" id="PTHR10997:SF18">
    <property type="entry name" value="D-IMPORTIN 7_RANBP7"/>
    <property type="match status" value="1"/>
</dbReference>
<gene>
    <name evidence="8" type="ORF">PIIN_04813</name>
</gene>
<reference evidence="8 9" key="1">
    <citation type="journal article" date="2011" name="PLoS Pathog.">
        <title>Endophytic Life Strategies Decoded by Genome and Transcriptome Analyses of the Mutualistic Root Symbiont Piriformospora indica.</title>
        <authorList>
            <person name="Zuccaro A."/>
            <person name="Lahrmann U."/>
            <person name="Guldener U."/>
            <person name="Langen G."/>
            <person name="Pfiffi S."/>
            <person name="Biedenkopf D."/>
            <person name="Wong P."/>
            <person name="Samans B."/>
            <person name="Grimm C."/>
            <person name="Basiewicz M."/>
            <person name="Murat C."/>
            <person name="Martin F."/>
            <person name="Kogel K.H."/>
        </authorList>
    </citation>
    <scope>NUCLEOTIDE SEQUENCE [LARGE SCALE GENOMIC DNA]</scope>
    <source>
        <strain evidence="8 9">DSM 11827</strain>
    </source>
</reference>
<dbReference type="GO" id="GO:0005829">
    <property type="term" value="C:cytosol"/>
    <property type="evidence" value="ECO:0007669"/>
    <property type="project" value="TreeGrafter"/>
</dbReference>
<protein>
    <submittedName>
        <fullName evidence="8">Related to NMD5-Nam7p interacting protein (Importin-8)</fullName>
    </submittedName>
</protein>
<dbReference type="Pfam" id="PF03810">
    <property type="entry name" value="IBN_N"/>
    <property type="match status" value="1"/>
</dbReference>
<dbReference type="HOGENOM" id="CLU_004196_0_0_1"/>
<dbReference type="eggNOG" id="KOG1991">
    <property type="taxonomic scope" value="Eukaryota"/>
</dbReference>
<sequence>MDPQALSGLFGTTYSPDPNMRKRAELQIRALSKEEGMLPAVMQIIGAEGVDPSIRQACAVWLKNRVERAYVVGADNTTSDHTPVSVGDRAALKSGLLQLLVSATSRPLRLQLANVLRSIISRDFPQEWPGYLENVTALLSSQNPQEVYVGLIATVEPIKAFRYRSSSNNLEAITAATFPLLLRIGQQVAANPSGPMTAEFLHLVFQSYKNAALTSLLPSQMAPDSIVPWGRLMLDVVSLRVPLADMDEEEMEKHEWWKAKKWAYASLNLLFSRYGNPSQMPASLAKKYKTFADNFVTSFAPQILTVYLEQARLYVAREVWLSKRSLYFIGQFFCECVKPKTTWHLLKPHFETLVSSFAFPQLCFTTEKQELWRDDSNEYLRRTFEEYDDYHSGVSTATSFLLTLAKTRTSATFIPTLTFVQNLLAAESTPPEQRFGALNMVVCLSSVIMVHPNVKGDIDTFLLRNVIPLLGSDVGYLRAVAAEVVGALEQRFVTWNNPEGLAVAYNAIVKAMDDPETPVRVHASLALAEMLRHTYGSYTSEPIVFVSDSGIVKDAVKQIIGKVIQTYLELAEATELDTLNSTMDTFVQLYADELLPVSAQLTSRLATTYMRYVQEVIQLEGAEEPSDSALEASENKMFTLAALLKTIGTIVTAMDGSTEITMQIQQILIPPILITLQHSIIDVLDHALDLVDSLTFNLKTISPDMWPIFEQMYKLFKGNVIDFLEEMLPSLDNFMSYGKETFFARPDYCEMIVDMYETAMASQHLGEADRVNACSLIEAFMLNLRGHVDDKIPRILTVALKQLDPAPKTRSLRLANLNVLVNAVLYNAPLAFQVIESFSPNSSRIVFDKWFKSMSEPGGLPRVHDMKLSIMAMCGLLELDPNNIPVSVKDGWASIVPAMLGVFKGLPDAVSMRKKLQEEFAEEDDEELEDEDDVLVLDHDDEEDVYDEDTAIRDVMARETERLQQNAEKLAAGQTDVVDDESLSDEEIEEELGYISPLDSVDPYLAFQSALATFQNVNPAGYQAATTSLNMNQQVLLGEVMRLAEQKKAELAAAGQQQA</sequence>
<evidence type="ECO:0000313" key="9">
    <source>
        <dbReference type="Proteomes" id="UP000007148"/>
    </source>
</evidence>
<evidence type="ECO:0000256" key="4">
    <source>
        <dbReference type="ARBA" id="ARBA00022490"/>
    </source>
</evidence>
<dbReference type="Proteomes" id="UP000007148">
    <property type="component" value="Unassembled WGS sequence"/>
</dbReference>
<dbReference type="SMART" id="SM00913">
    <property type="entry name" value="IBN_N"/>
    <property type="match status" value="1"/>
</dbReference>
<dbReference type="InterPro" id="IPR001494">
    <property type="entry name" value="Importin-beta_N"/>
</dbReference>
<dbReference type="GO" id="GO:0005635">
    <property type="term" value="C:nuclear envelope"/>
    <property type="evidence" value="ECO:0007669"/>
    <property type="project" value="TreeGrafter"/>
</dbReference>
<evidence type="ECO:0000256" key="6">
    <source>
        <dbReference type="ARBA" id="ARBA00023242"/>
    </source>
</evidence>
<dbReference type="STRING" id="1109443.G4THT4"/>
<dbReference type="PROSITE" id="PS50166">
    <property type="entry name" value="IMPORTIN_B_NT"/>
    <property type="match status" value="1"/>
</dbReference>
<evidence type="ECO:0000256" key="1">
    <source>
        <dbReference type="ARBA" id="ARBA00004123"/>
    </source>
</evidence>
<evidence type="ECO:0000256" key="2">
    <source>
        <dbReference type="ARBA" id="ARBA00004496"/>
    </source>
</evidence>
<dbReference type="InterPro" id="IPR011989">
    <property type="entry name" value="ARM-like"/>
</dbReference>
<evidence type="ECO:0000256" key="3">
    <source>
        <dbReference type="ARBA" id="ARBA00022448"/>
    </source>
</evidence>